<evidence type="ECO:0000313" key="8">
    <source>
        <dbReference type="Proteomes" id="UP001500013"/>
    </source>
</evidence>
<evidence type="ECO:0000256" key="4">
    <source>
        <dbReference type="ARBA" id="ARBA00022777"/>
    </source>
</evidence>
<dbReference type="RefSeq" id="WP_344061325.1">
    <property type="nucleotide sequence ID" value="NZ_BAAAPU010000007.1"/>
</dbReference>
<proteinExistence type="inferred from homology"/>
<feature type="domain" description="Carbohydrate kinase PfkB" evidence="6">
    <location>
        <begin position="9"/>
        <end position="314"/>
    </location>
</feature>
<evidence type="ECO:0000256" key="5">
    <source>
        <dbReference type="ARBA" id="ARBA00022840"/>
    </source>
</evidence>
<comment type="caution">
    <text evidence="7">The sequence shown here is derived from an EMBL/GenBank/DDBJ whole genome shotgun (WGS) entry which is preliminary data.</text>
</comment>
<keyword evidence="4" id="KW-0418">Kinase</keyword>
<dbReference type="InterPro" id="IPR023314">
    <property type="entry name" value="Myo_inos_IolC-like_sf"/>
</dbReference>
<keyword evidence="3" id="KW-0547">Nucleotide-binding</keyword>
<dbReference type="CDD" id="cd01166">
    <property type="entry name" value="KdgK"/>
    <property type="match status" value="1"/>
</dbReference>
<keyword evidence="8" id="KW-1185">Reference proteome</keyword>
<organism evidence="7 8">
    <name type="scientific">Terrabacter lapilli</name>
    <dbReference type="NCBI Taxonomy" id="436231"/>
    <lineage>
        <taxon>Bacteria</taxon>
        <taxon>Bacillati</taxon>
        <taxon>Actinomycetota</taxon>
        <taxon>Actinomycetes</taxon>
        <taxon>Micrococcales</taxon>
        <taxon>Intrasporangiaceae</taxon>
        <taxon>Terrabacter</taxon>
    </lineage>
</organism>
<evidence type="ECO:0000256" key="1">
    <source>
        <dbReference type="ARBA" id="ARBA00010688"/>
    </source>
</evidence>
<evidence type="ECO:0000259" key="6">
    <source>
        <dbReference type="Pfam" id="PF00294"/>
    </source>
</evidence>
<dbReference type="Pfam" id="PF00294">
    <property type="entry name" value="PfkB"/>
    <property type="match status" value="1"/>
</dbReference>
<protein>
    <submittedName>
        <fullName evidence="7">5-dehydro-2-deoxygluconokinase</fullName>
    </submittedName>
</protein>
<keyword evidence="5" id="KW-0067">ATP-binding</keyword>
<dbReference type="PANTHER" id="PTHR43085:SF49">
    <property type="entry name" value="5-DEHYDRO-2-DEOXYGLUCONOKINASE"/>
    <property type="match status" value="1"/>
</dbReference>
<sequence length="332" mass="35511">MASTTPYDLVAIGRVGVDLYPLQHGITLDEARTFEKFLGGSAATVTVGAARHGRRAALVSATADDAFGRFVHRELLQLGVDDAYLQTISGGPPTPVTFCEFFPPDRFPRWFYRYPTAPDLLITPESLPLQAIREARAFWSTLTGLSQQPSRAAHAAAREERGRTPLTMLDLGYLPAFWLDRDHDADAARAEARSRAWEALPYATVAVGNLEECELVTGESDPRRAARALLAAGVELAVVTQGRRGVLAMTPSEEVFVDGFPVTVVNGLGAGDAFQAALVHGLLAGWDLARVTHFANVAGALVAGRLECSTAMPTTAEVQALLSDVELADGAL</sequence>
<dbReference type="NCBIfam" id="TIGR04382">
    <property type="entry name" value="myo_inos_iolC_N"/>
    <property type="match status" value="1"/>
</dbReference>
<comment type="similarity">
    <text evidence="1">Belongs to the carbohydrate kinase PfkB family.</text>
</comment>
<dbReference type="InterPro" id="IPR011611">
    <property type="entry name" value="PfkB_dom"/>
</dbReference>
<evidence type="ECO:0000256" key="3">
    <source>
        <dbReference type="ARBA" id="ARBA00022741"/>
    </source>
</evidence>
<dbReference type="PANTHER" id="PTHR43085">
    <property type="entry name" value="HEXOKINASE FAMILY MEMBER"/>
    <property type="match status" value="1"/>
</dbReference>
<dbReference type="InterPro" id="IPR030830">
    <property type="entry name" value="Myo_inos_IolC"/>
</dbReference>
<dbReference type="Gene3D" id="3.40.1190.20">
    <property type="match status" value="1"/>
</dbReference>
<keyword evidence="2" id="KW-0808">Transferase</keyword>
<name>A0ABN2S318_9MICO</name>
<dbReference type="InterPro" id="IPR029056">
    <property type="entry name" value="Ribokinase-like"/>
</dbReference>
<dbReference type="SUPFAM" id="SSF53613">
    <property type="entry name" value="Ribokinase-like"/>
    <property type="match status" value="1"/>
</dbReference>
<dbReference type="Gene3D" id="2.20.150.10">
    <property type="entry name" value="putative 5-dehydro-2- deoxygluconokinase"/>
    <property type="match status" value="1"/>
</dbReference>
<evidence type="ECO:0000256" key="2">
    <source>
        <dbReference type="ARBA" id="ARBA00022679"/>
    </source>
</evidence>
<dbReference type="Proteomes" id="UP001500013">
    <property type="component" value="Unassembled WGS sequence"/>
</dbReference>
<gene>
    <name evidence="7" type="primary">iolC_2</name>
    <name evidence="7" type="ORF">GCM10009817_19920</name>
</gene>
<accession>A0ABN2S318</accession>
<evidence type="ECO:0000313" key="7">
    <source>
        <dbReference type="EMBL" id="GAA1979351.1"/>
    </source>
</evidence>
<reference evidence="7 8" key="1">
    <citation type="journal article" date="2019" name="Int. J. Syst. Evol. Microbiol.">
        <title>The Global Catalogue of Microorganisms (GCM) 10K type strain sequencing project: providing services to taxonomists for standard genome sequencing and annotation.</title>
        <authorList>
            <consortium name="The Broad Institute Genomics Platform"/>
            <consortium name="The Broad Institute Genome Sequencing Center for Infectious Disease"/>
            <person name="Wu L."/>
            <person name="Ma J."/>
        </authorList>
    </citation>
    <scope>NUCLEOTIDE SEQUENCE [LARGE SCALE GENOMIC DNA]</scope>
    <source>
        <strain evidence="7 8">JCM 15628</strain>
    </source>
</reference>
<dbReference type="EMBL" id="BAAAPU010000007">
    <property type="protein sequence ID" value="GAA1979351.1"/>
    <property type="molecule type" value="Genomic_DNA"/>
</dbReference>
<dbReference type="InterPro" id="IPR050306">
    <property type="entry name" value="PfkB_Carbo_kinase"/>
</dbReference>